<dbReference type="AlphaFoldDB" id="A0A0R3RU30"/>
<accession>A0A0R3RU30</accession>
<reference evidence="2" key="1">
    <citation type="submission" date="2017-02" db="UniProtKB">
        <authorList>
            <consortium name="WormBaseParasite"/>
        </authorList>
    </citation>
    <scope>IDENTIFICATION</scope>
</reference>
<sequence>MDFNYFCQNFAATYNDRLARDFMHFGKRSPYMIPQFDQNIAWLKRGEFSRDFMNFGKRSTDDSWYDARADDTPEILHKKSSNFDRDFMNFGKRMVPLARSALNPYKKSGIDANAFNREFLSFGKRSVIM</sequence>
<evidence type="ECO:0000313" key="2">
    <source>
        <dbReference type="WBParaSite" id="EEL_0000551701-mRNA-1"/>
    </source>
</evidence>
<protein>
    <submittedName>
        <fullName evidence="2">Uncharacterized protein</fullName>
    </submittedName>
</protein>
<dbReference type="STRING" id="1147741.A0A0R3RU30"/>
<proteinExistence type="predicted"/>
<keyword evidence="1" id="KW-1185">Reference proteome</keyword>
<organism evidence="1 2">
    <name type="scientific">Elaeophora elaphi</name>
    <dbReference type="NCBI Taxonomy" id="1147741"/>
    <lineage>
        <taxon>Eukaryota</taxon>
        <taxon>Metazoa</taxon>
        <taxon>Ecdysozoa</taxon>
        <taxon>Nematoda</taxon>
        <taxon>Chromadorea</taxon>
        <taxon>Rhabditida</taxon>
        <taxon>Spirurina</taxon>
        <taxon>Spiruromorpha</taxon>
        <taxon>Filarioidea</taxon>
        <taxon>Onchocercidae</taxon>
        <taxon>Elaeophora</taxon>
    </lineage>
</organism>
<evidence type="ECO:0000313" key="1">
    <source>
        <dbReference type="Proteomes" id="UP000050640"/>
    </source>
</evidence>
<dbReference type="WBParaSite" id="EEL_0000551701-mRNA-1">
    <property type="protein sequence ID" value="EEL_0000551701-mRNA-1"/>
    <property type="gene ID" value="EEL_0000551701"/>
</dbReference>
<name>A0A0R3RU30_9BILA</name>
<dbReference type="Proteomes" id="UP000050640">
    <property type="component" value="Unplaced"/>
</dbReference>